<dbReference type="EMBL" id="DXEV01000017">
    <property type="protein sequence ID" value="HIX55962.1"/>
    <property type="molecule type" value="Genomic_DNA"/>
</dbReference>
<dbReference type="AlphaFoldDB" id="A0A9D1WBV8"/>
<accession>A0A9D1WBV8</accession>
<dbReference type="InterPro" id="IPR032564">
    <property type="entry name" value="DUF4928"/>
</dbReference>
<reference evidence="1" key="1">
    <citation type="journal article" date="2021" name="PeerJ">
        <title>Extensive microbial diversity within the chicken gut microbiome revealed by metagenomics and culture.</title>
        <authorList>
            <person name="Gilroy R."/>
            <person name="Ravi A."/>
            <person name="Getino M."/>
            <person name="Pursley I."/>
            <person name="Horton D.L."/>
            <person name="Alikhan N.F."/>
            <person name="Baker D."/>
            <person name="Gharbi K."/>
            <person name="Hall N."/>
            <person name="Watson M."/>
            <person name="Adriaenssens E.M."/>
            <person name="Foster-Nyarko E."/>
            <person name="Jarju S."/>
            <person name="Secka A."/>
            <person name="Antonio M."/>
            <person name="Oren A."/>
            <person name="Chaudhuri R.R."/>
            <person name="La Ragione R."/>
            <person name="Hildebrand F."/>
            <person name="Pallen M.J."/>
        </authorList>
    </citation>
    <scope>NUCLEOTIDE SEQUENCE</scope>
    <source>
        <strain evidence="1">USASDec5-558</strain>
    </source>
</reference>
<proteinExistence type="predicted"/>
<dbReference type="Pfam" id="PF16280">
    <property type="entry name" value="DUF4928"/>
    <property type="match status" value="1"/>
</dbReference>
<reference evidence="1" key="2">
    <citation type="submission" date="2021-04" db="EMBL/GenBank/DDBJ databases">
        <authorList>
            <person name="Gilroy R."/>
        </authorList>
    </citation>
    <scope>NUCLEOTIDE SEQUENCE</scope>
    <source>
        <strain evidence="1">USASDec5-558</strain>
    </source>
</reference>
<dbReference type="Proteomes" id="UP000886829">
    <property type="component" value="Unassembled WGS sequence"/>
</dbReference>
<gene>
    <name evidence="1" type="ORF">H9850_00640</name>
</gene>
<evidence type="ECO:0000313" key="2">
    <source>
        <dbReference type="Proteomes" id="UP000886829"/>
    </source>
</evidence>
<comment type="caution">
    <text evidence="1">The sequence shown here is derived from an EMBL/GenBank/DDBJ whole genome shotgun (WGS) entry which is preliminary data.</text>
</comment>
<name>A0A9D1WBV8_9GAMM</name>
<evidence type="ECO:0000313" key="1">
    <source>
        <dbReference type="EMBL" id="HIX55962.1"/>
    </source>
</evidence>
<organism evidence="1 2">
    <name type="scientific">Candidatus Anaerobiospirillum pullistercoris</name>
    <dbReference type="NCBI Taxonomy" id="2838452"/>
    <lineage>
        <taxon>Bacteria</taxon>
        <taxon>Pseudomonadati</taxon>
        <taxon>Pseudomonadota</taxon>
        <taxon>Gammaproteobacteria</taxon>
        <taxon>Aeromonadales</taxon>
        <taxon>Succinivibrionaceae</taxon>
        <taxon>Anaerobiospirillum</taxon>
    </lineage>
</organism>
<sequence>MQFTRMVRDREFPLDYNDFQTSSKGQVAGLSGSNLKKILKEHGITQQLSSEGGRTSRGSMGLMIKYVNFLNSWRKEEEIDFDAVEAYWAEQVRAYFRNKPFILSADKSKTIGASFDDLFEQAKKRQKQNNGTQYLGIMLQHLVAAKLCSILPK</sequence>
<protein>
    <submittedName>
        <fullName evidence="1">DUF4928 family protein</fullName>
    </submittedName>
</protein>